<evidence type="ECO:0008006" key="8">
    <source>
        <dbReference type="Google" id="ProtNLM"/>
    </source>
</evidence>
<dbReference type="PANTHER" id="PTHR14154">
    <property type="entry name" value="UPF0041 BRAIN PROTEIN 44-RELATED"/>
    <property type="match status" value="1"/>
</dbReference>
<evidence type="ECO:0000256" key="3">
    <source>
        <dbReference type="ARBA" id="ARBA00022989"/>
    </source>
</evidence>
<name>A0ABP0X201_9BRYO</name>
<evidence type="ECO:0000256" key="4">
    <source>
        <dbReference type="ARBA" id="ARBA00023136"/>
    </source>
</evidence>
<dbReference type="Proteomes" id="UP001497444">
    <property type="component" value="Chromosome 5"/>
</dbReference>
<gene>
    <name evidence="6" type="ORF">CSSPJE1EN1_LOCUS18621</name>
</gene>
<keyword evidence="4" id="KW-0472">Membrane</keyword>
<evidence type="ECO:0000256" key="2">
    <source>
        <dbReference type="ARBA" id="ARBA00022692"/>
    </source>
</evidence>
<feature type="region of interest" description="Disordered" evidence="5">
    <location>
        <begin position="105"/>
        <end position="151"/>
    </location>
</feature>
<keyword evidence="7" id="KW-1185">Reference proteome</keyword>
<organism evidence="6 7">
    <name type="scientific">Sphagnum jensenii</name>
    <dbReference type="NCBI Taxonomy" id="128206"/>
    <lineage>
        <taxon>Eukaryota</taxon>
        <taxon>Viridiplantae</taxon>
        <taxon>Streptophyta</taxon>
        <taxon>Embryophyta</taxon>
        <taxon>Bryophyta</taxon>
        <taxon>Sphagnophytina</taxon>
        <taxon>Sphagnopsida</taxon>
        <taxon>Sphagnales</taxon>
        <taxon>Sphagnaceae</taxon>
        <taxon>Sphagnum</taxon>
    </lineage>
</organism>
<evidence type="ECO:0000256" key="1">
    <source>
        <dbReference type="ARBA" id="ARBA00004141"/>
    </source>
</evidence>
<proteinExistence type="predicted"/>
<comment type="subcellular location">
    <subcellularLocation>
        <location evidence="1">Membrane</location>
        <topology evidence="1">Multi-pass membrane protein</topology>
    </subcellularLocation>
</comment>
<accession>A0ABP0X201</accession>
<dbReference type="EMBL" id="OZ020100">
    <property type="protein sequence ID" value="CAK9273143.1"/>
    <property type="molecule type" value="Genomic_DNA"/>
</dbReference>
<dbReference type="SUPFAM" id="SSF103511">
    <property type="entry name" value="Chlorophyll a-b binding protein"/>
    <property type="match status" value="1"/>
</dbReference>
<keyword evidence="3" id="KW-1133">Transmembrane helix</keyword>
<reference evidence="6" key="1">
    <citation type="submission" date="2024-02" db="EMBL/GenBank/DDBJ databases">
        <authorList>
            <consortium name="ELIXIR-Norway"/>
            <consortium name="Elixir Norway"/>
        </authorList>
    </citation>
    <scope>NUCLEOTIDE SEQUENCE</scope>
</reference>
<keyword evidence="2" id="KW-0812">Transmembrane</keyword>
<evidence type="ECO:0000313" key="6">
    <source>
        <dbReference type="EMBL" id="CAK9273143.1"/>
    </source>
</evidence>
<protein>
    <recommendedName>
        <fullName evidence="8">Lil3 protein</fullName>
    </recommendedName>
</protein>
<feature type="compositionally biased region" description="Polar residues" evidence="5">
    <location>
        <begin position="138"/>
        <end position="151"/>
    </location>
</feature>
<sequence>MASLAQPLAAFTVASGNRNLGINSSVFVGGCSKQLSSQCRGPWQQQLVRLRMLSMESESPLSRRSSRVSARAQEEELLGSAAGASGDSIVGEVAVLAEEAETEGVAASLTAKSRKPSALQKGGTLEGREAEGKDPSLATLQKQTKSTATSTGEKFTDSRWVAGTWDIAQFTDGNGKVDWDAVIDAEVVRRKWLEDNPEASSNLEPVLFETSTVPWWAWVKRFHLPEAELLNGRAAMLGYAAAYLVDSATGAGLVDQSNSFLGKLLLFITVVGVLLIRKNSDVANLRGLAQETTFYDKQWQATWKDTKDPEN</sequence>
<evidence type="ECO:0000313" key="7">
    <source>
        <dbReference type="Proteomes" id="UP001497444"/>
    </source>
</evidence>
<evidence type="ECO:0000256" key="5">
    <source>
        <dbReference type="SAM" id="MobiDB-lite"/>
    </source>
</evidence>